<feature type="chain" id="PRO_5008718883" description="DUF3068 domain-containing protein" evidence="3">
    <location>
        <begin position="21"/>
        <end position="399"/>
    </location>
</feature>
<evidence type="ECO:0000256" key="3">
    <source>
        <dbReference type="SAM" id="SignalP"/>
    </source>
</evidence>
<name>A0A1C5INB6_9ACTN</name>
<dbReference type="Pfam" id="PF11271">
    <property type="entry name" value="PorA"/>
    <property type="match status" value="1"/>
</dbReference>
<feature type="signal peptide" evidence="3">
    <location>
        <begin position="1"/>
        <end position="20"/>
    </location>
</feature>
<evidence type="ECO:0000313" key="4">
    <source>
        <dbReference type="EMBL" id="SCG59306.1"/>
    </source>
</evidence>
<dbReference type="EMBL" id="LT607753">
    <property type="protein sequence ID" value="SCG59306.1"/>
    <property type="molecule type" value="Genomic_DNA"/>
</dbReference>
<evidence type="ECO:0000313" key="5">
    <source>
        <dbReference type="Proteomes" id="UP000198215"/>
    </source>
</evidence>
<accession>A0A1C5INB6</accession>
<evidence type="ECO:0000256" key="2">
    <source>
        <dbReference type="SAM" id="Phobius"/>
    </source>
</evidence>
<organism evidence="4 5">
    <name type="scientific">Micromonospora coxensis</name>
    <dbReference type="NCBI Taxonomy" id="356852"/>
    <lineage>
        <taxon>Bacteria</taxon>
        <taxon>Bacillati</taxon>
        <taxon>Actinomycetota</taxon>
        <taxon>Actinomycetes</taxon>
        <taxon>Micromonosporales</taxon>
        <taxon>Micromonosporaceae</taxon>
        <taxon>Micromonospora</taxon>
    </lineage>
</organism>
<reference evidence="5" key="1">
    <citation type="submission" date="2016-06" db="EMBL/GenBank/DDBJ databases">
        <authorList>
            <person name="Varghese N."/>
            <person name="Submissions Spin"/>
        </authorList>
    </citation>
    <scope>NUCLEOTIDE SEQUENCE [LARGE SCALE GENOMIC DNA]</scope>
    <source>
        <strain evidence="5">DSM 45161</strain>
    </source>
</reference>
<dbReference type="InterPro" id="IPR021424">
    <property type="entry name" value="PorA"/>
</dbReference>
<evidence type="ECO:0000256" key="1">
    <source>
        <dbReference type="SAM" id="MobiDB-lite"/>
    </source>
</evidence>
<feature type="compositionally biased region" description="Basic and acidic residues" evidence="1">
    <location>
        <begin position="351"/>
        <end position="363"/>
    </location>
</feature>
<keyword evidence="2" id="KW-0812">Transmembrane</keyword>
<feature type="region of interest" description="Disordered" evidence="1">
    <location>
        <begin position="333"/>
        <end position="399"/>
    </location>
</feature>
<protein>
    <recommendedName>
        <fullName evidence="6">DUF3068 domain-containing protein</fullName>
    </recommendedName>
</protein>
<keyword evidence="3" id="KW-0732">Signal</keyword>
<dbReference type="AlphaFoldDB" id="A0A1C5INB6"/>
<dbReference type="OrthoDB" id="153031at2"/>
<feature type="transmembrane region" description="Helical" evidence="2">
    <location>
        <begin position="307"/>
        <end position="329"/>
    </location>
</feature>
<evidence type="ECO:0008006" key="6">
    <source>
        <dbReference type="Google" id="ProtNLM"/>
    </source>
</evidence>
<sequence length="399" mass="42868">MKARLGAVLFGIGVLSLAVAAGTAYYVAPSVTKLPYDLTFCNAEGKPDGCLKASVAVADNATFMQIIDGKPTIQTGQLKATTEVVPQASTTEKEMTGDLAGEAVVWQAYGRVVRTDNGSDVSLYSAELALDRETAAARAWDKQFLDTDGEASDNDSVTFEGQTYKFPFNADKKDYLYFDRDLRKALPIEFDGTDKVNGTDAYRYVQTIPETELNTSSGSLSALASALAPPATTGKVTYSNTRTIWVEPTSGNFVKVREQQKKTFVPDQGGTVTLLDADFVYDDATIANSTKSAGETRDKLQLISRTLPIALAVLGALLLLVGLWLVLAGRRATGDARHRADGGPTPVDAPTRQEEPVTDERSEGGPLSDEIPPASTNWRAEDEPTVPAQRATPDEAEKR</sequence>
<gene>
    <name evidence="4" type="ORF">GA0070614_3033</name>
</gene>
<dbReference type="RefSeq" id="WP_088976542.1">
    <property type="nucleotide sequence ID" value="NZ_LT607753.1"/>
</dbReference>
<proteinExistence type="predicted"/>
<keyword evidence="2" id="KW-1133">Transmembrane helix</keyword>
<keyword evidence="2" id="KW-0472">Membrane</keyword>
<dbReference type="Proteomes" id="UP000198215">
    <property type="component" value="Chromosome I"/>
</dbReference>
<keyword evidence="5" id="KW-1185">Reference proteome</keyword>